<sequence length="94" mass="9954">MSALREPPDGAGTASPSLCHVDIRIGIVNSPRELSFESSQTAAQIEKTVADALGSDAKFIKLADDKGKVYIVPVASFAYLEVGSEESRRIGFVA</sequence>
<dbReference type="EMBL" id="BSVB01000001">
    <property type="protein sequence ID" value="GMA96318.1"/>
    <property type="molecule type" value="Genomic_DNA"/>
</dbReference>
<organism evidence="1 2">
    <name type="scientific">Pseudolysinimonas kribbensis</name>
    <dbReference type="NCBI Taxonomy" id="433641"/>
    <lineage>
        <taxon>Bacteria</taxon>
        <taxon>Bacillati</taxon>
        <taxon>Actinomycetota</taxon>
        <taxon>Actinomycetes</taxon>
        <taxon>Micrococcales</taxon>
        <taxon>Microbacteriaceae</taxon>
        <taxon>Pseudolysinimonas</taxon>
    </lineage>
</organism>
<evidence type="ECO:0000313" key="2">
    <source>
        <dbReference type="Proteomes" id="UP001157034"/>
    </source>
</evidence>
<dbReference type="Pfam" id="PF11305">
    <property type="entry name" value="DUF3107"/>
    <property type="match status" value="1"/>
</dbReference>
<keyword evidence="1" id="KW-0547">Nucleotide-binding</keyword>
<gene>
    <name evidence="1" type="ORF">GCM10025881_31420</name>
</gene>
<dbReference type="InterPro" id="IPR021456">
    <property type="entry name" value="DUF3107"/>
</dbReference>
<comment type="caution">
    <text evidence="1">The sequence shown here is derived from an EMBL/GenBank/DDBJ whole genome shotgun (WGS) entry which is preliminary data.</text>
</comment>
<evidence type="ECO:0000313" key="1">
    <source>
        <dbReference type="EMBL" id="GMA96318.1"/>
    </source>
</evidence>
<reference evidence="2" key="1">
    <citation type="journal article" date="2019" name="Int. J. Syst. Evol. Microbiol.">
        <title>The Global Catalogue of Microorganisms (GCM) 10K type strain sequencing project: providing services to taxonomists for standard genome sequencing and annotation.</title>
        <authorList>
            <consortium name="The Broad Institute Genomics Platform"/>
            <consortium name="The Broad Institute Genome Sequencing Center for Infectious Disease"/>
            <person name="Wu L."/>
            <person name="Ma J."/>
        </authorList>
    </citation>
    <scope>NUCLEOTIDE SEQUENCE [LARGE SCALE GENOMIC DNA]</scope>
    <source>
        <strain evidence="2">NBRC 108894</strain>
    </source>
</reference>
<dbReference type="Proteomes" id="UP001157034">
    <property type="component" value="Unassembled WGS sequence"/>
</dbReference>
<name>A0ABQ6K9Z5_9MICO</name>
<proteinExistence type="predicted"/>
<protein>
    <submittedName>
        <fullName evidence="1">ATP-binding protein</fullName>
    </submittedName>
</protein>
<keyword evidence="1" id="KW-0067">ATP-binding</keyword>
<dbReference type="GO" id="GO:0005524">
    <property type="term" value="F:ATP binding"/>
    <property type="evidence" value="ECO:0007669"/>
    <property type="project" value="UniProtKB-KW"/>
</dbReference>
<keyword evidence="2" id="KW-1185">Reference proteome</keyword>
<accession>A0ABQ6K9Z5</accession>